<proteinExistence type="predicted"/>
<evidence type="ECO:0000256" key="1">
    <source>
        <dbReference type="ARBA" id="ARBA00004141"/>
    </source>
</evidence>
<evidence type="ECO:0000256" key="6">
    <source>
        <dbReference type="ARBA" id="ARBA00023136"/>
    </source>
</evidence>
<dbReference type="PROSITE" id="PS00888">
    <property type="entry name" value="CNMP_BINDING_1"/>
    <property type="match status" value="1"/>
</dbReference>
<dbReference type="AlphaFoldDB" id="A0A1Y2HI40"/>
<dbReference type="EMBL" id="MCFL01000030">
    <property type="protein sequence ID" value="ORZ34236.1"/>
    <property type="molecule type" value="Genomic_DNA"/>
</dbReference>
<dbReference type="GO" id="GO:0044877">
    <property type="term" value="F:protein-containing complex binding"/>
    <property type="evidence" value="ECO:0007669"/>
    <property type="project" value="TreeGrafter"/>
</dbReference>
<dbReference type="InterPro" id="IPR000595">
    <property type="entry name" value="cNMP-bd_dom"/>
</dbReference>
<dbReference type="InterPro" id="IPR014710">
    <property type="entry name" value="RmlC-like_jellyroll"/>
</dbReference>
<dbReference type="Proteomes" id="UP000193411">
    <property type="component" value="Unassembled WGS sequence"/>
</dbReference>
<keyword evidence="4" id="KW-1133">Transmembrane helix</keyword>
<keyword evidence="12" id="KW-1185">Reference proteome</keyword>
<dbReference type="PANTHER" id="PTHR45638">
    <property type="entry name" value="CYCLIC NUCLEOTIDE-GATED CATION CHANNEL SUBUNIT A"/>
    <property type="match status" value="1"/>
</dbReference>
<dbReference type="InterPro" id="IPR050866">
    <property type="entry name" value="CNG_cation_channel"/>
</dbReference>
<evidence type="ECO:0000313" key="12">
    <source>
        <dbReference type="Proteomes" id="UP000193411"/>
    </source>
</evidence>
<feature type="non-terminal residue" evidence="11">
    <location>
        <position position="1"/>
    </location>
</feature>
<dbReference type="SMART" id="SM00100">
    <property type="entry name" value="cNMP"/>
    <property type="match status" value="1"/>
</dbReference>
<gene>
    <name evidence="11" type="ORF">BCR44DRAFT_1436830</name>
</gene>
<organism evidence="11 12">
    <name type="scientific">Catenaria anguillulae PL171</name>
    <dbReference type="NCBI Taxonomy" id="765915"/>
    <lineage>
        <taxon>Eukaryota</taxon>
        <taxon>Fungi</taxon>
        <taxon>Fungi incertae sedis</taxon>
        <taxon>Blastocladiomycota</taxon>
        <taxon>Blastocladiomycetes</taxon>
        <taxon>Blastocladiales</taxon>
        <taxon>Catenariaceae</taxon>
        <taxon>Catenaria</taxon>
    </lineage>
</organism>
<reference evidence="11 12" key="1">
    <citation type="submission" date="2016-07" db="EMBL/GenBank/DDBJ databases">
        <title>Pervasive Adenine N6-methylation of Active Genes in Fungi.</title>
        <authorList>
            <consortium name="DOE Joint Genome Institute"/>
            <person name="Mondo S.J."/>
            <person name="Dannebaum R.O."/>
            <person name="Kuo R.C."/>
            <person name="Labutti K."/>
            <person name="Haridas S."/>
            <person name="Kuo A."/>
            <person name="Salamov A."/>
            <person name="Ahrendt S.R."/>
            <person name="Lipzen A."/>
            <person name="Sullivan W."/>
            <person name="Andreopoulos W.B."/>
            <person name="Clum A."/>
            <person name="Lindquist E."/>
            <person name="Daum C."/>
            <person name="Ramamoorthy G.K."/>
            <person name="Gryganskyi A."/>
            <person name="Culley D."/>
            <person name="Magnuson J.K."/>
            <person name="James T.Y."/>
            <person name="O'Malley M.A."/>
            <person name="Stajich J.E."/>
            <person name="Spatafora J.W."/>
            <person name="Visel A."/>
            <person name="Grigoriev I.V."/>
        </authorList>
    </citation>
    <scope>NUCLEOTIDE SEQUENCE [LARGE SCALE GENOMIC DNA]</scope>
    <source>
        <strain evidence="11 12">PL171</strain>
    </source>
</reference>
<dbReference type="Gene3D" id="1.10.287.630">
    <property type="entry name" value="Helix hairpin bin"/>
    <property type="match status" value="1"/>
</dbReference>
<feature type="region of interest" description="Disordered" evidence="9">
    <location>
        <begin position="311"/>
        <end position="335"/>
    </location>
</feature>
<evidence type="ECO:0000256" key="7">
    <source>
        <dbReference type="ARBA" id="ARBA00023286"/>
    </source>
</evidence>
<evidence type="ECO:0000256" key="8">
    <source>
        <dbReference type="ARBA" id="ARBA00023303"/>
    </source>
</evidence>
<sequence length="469" mass="52533">DVQLAHSKDGEAASRLLKTLVFSVFLSHVDSCMFWILNSNRSKRKWTIATDVIYDEFGDLTPFSERYSRNFYGAQKALYFMPREIITTPEIIFQCVEMLFAPFSKARNFKRSFLIKYMRTNRFPPTLQLKILEQEEFEWIHKRGMDTDRLFLELPKSIREEVNIHLYHGLVSNVPIFKEHAPEVFKVAMCQRYFVCKAGEAGNEMYFLRHGSVEILTPDESRVLVTLGSGSFFGEVALFMPNNRRTATARTTADTELCVLKKEDFDDILRSYPEMIAVFQQEIERRAIANKKRQEEEEAKKKAEEMRKRVASFNLEPGRLRGRQRSHQQSGNSSAFLSRFARQPSASFSASKRGTLGRSIVAQDATPSPQASAPPSPLLRSSTRKSSSFHDAEVDVHQSVGGSAHGVGPRRVSGQHIVDKALGSVASLSSRGGASRSAVQHHVAAVTGSVVASTGIVNGGGNHGQGHEQ</sequence>
<dbReference type="STRING" id="765915.A0A1Y2HI40"/>
<name>A0A1Y2HI40_9FUNG</name>
<dbReference type="SUPFAM" id="SSF51206">
    <property type="entry name" value="cAMP-binding domain-like"/>
    <property type="match status" value="1"/>
</dbReference>
<evidence type="ECO:0000256" key="9">
    <source>
        <dbReference type="SAM" id="MobiDB-lite"/>
    </source>
</evidence>
<keyword evidence="2" id="KW-0813">Transport</keyword>
<comment type="caution">
    <text evidence="11">The sequence shown here is derived from an EMBL/GenBank/DDBJ whole genome shotgun (WGS) entry which is preliminary data.</text>
</comment>
<dbReference type="InterPro" id="IPR018488">
    <property type="entry name" value="cNMP-bd_CS"/>
</dbReference>
<keyword evidence="8" id="KW-0407">Ion channel</keyword>
<dbReference type="OrthoDB" id="421226at2759"/>
<accession>A0A1Y2HI40</accession>
<comment type="subcellular location">
    <subcellularLocation>
        <location evidence="1">Membrane</location>
        <topology evidence="1">Multi-pass membrane protein</topology>
    </subcellularLocation>
</comment>
<keyword evidence="6" id="KW-0472">Membrane</keyword>
<dbReference type="PROSITE" id="PS00889">
    <property type="entry name" value="CNMP_BINDING_2"/>
    <property type="match status" value="1"/>
</dbReference>
<evidence type="ECO:0000256" key="2">
    <source>
        <dbReference type="ARBA" id="ARBA00022448"/>
    </source>
</evidence>
<feature type="region of interest" description="Disordered" evidence="9">
    <location>
        <begin position="361"/>
        <end position="391"/>
    </location>
</feature>
<dbReference type="Gene3D" id="2.60.120.10">
    <property type="entry name" value="Jelly Rolls"/>
    <property type="match status" value="1"/>
</dbReference>
<evidence type="ECO:0000259" key="10">
    <source>
        <dbReference type="PROSITE" id="PS50042"/>
    </source>
</evidence>
<feature type="domain" description="Cyclic nucleotide-binding" evidence="10">
    <location>
        <begin position="195"/>
        <end position="286"/>
    </location>
</feature>
<dbReference type="GO" id="GO:0016020">
    <property type="term" value="C:membrane"/>
    <property type="evidence" value="ECO:0007669"/>
    <property type="project" value="UniProtKB-SubCell"/>
</dbReference>
<keyword evidence="3" id="KW-0812">Transmembrane</keyword>
<evidence type="ECO:0000256" key="3">
    <source>
        <dbReference type="ARBA" id="ARBA00022692"/>
    </source>
</evidence>
<keyword evidence="7" id="KW-1071">Ligand-gated ion channel</keyword>
<evidence type="ECO:0000256" key="4">
    <source>
        <dbReference type="ARBA" id="ARBA00022989"/>
    </source>
</evidence>
<dbReference type="PANTHER" id="PTHR45638:SF11">
    <property type="entry name" value="CYCLIC NUCLEOTIDE-GATED CATION CHANNEL SUBUNIT A"/>
    <property type="match status" value="1"/>
</dbReference>
<evidence type="ECO:0000313" key="11">
    <source>
        <dbReference type="EMBL" id="ORZ34236.1"/>
    </source>
</evidence>
<dbReference type="PROSITE" id="PS50042">
    <property type="entry name" value="CNMP_BINDING_3"/>
    <property type="match status" value="1"/>
</dbReference>
<dbReference type="InterPro" id="IPR018490">
    <property type="entry name" value="cNMP-bd_dom_sf"/>
</dbReference>
<protein>
    <submittedName>
        <fullName evidence="11">Cyclic nucleotide-binding-like protein</fullName>
    </submittedName>
</protein>
<keyword evidence="5" id="KW-0406">Ion transport</keyword>
<evidence type="ECO:0000256" key="5">
    <source>
        <dbReference type="ARBA" id="ARBA00023065"/>
    </source>
</evidence>
<dbReference type="Pfam" id="PF00027">
    <property type="entry name" value="cNMP_binding"/>
    <property type="match status" value="1"/>
</dbReference>
<dbReference type="GO" id="GO:0005221">
    <property type="term" value="F:intracellularly cyclic nucleotide-activated monoatomic cation channel activity"/>
    <property type="evidence" value="ECO:0007669"/>
    <property type="project" value="InterPro"/>
</dbReference>
<dbReference type="CDD" id="cd00038">
    <property type="entry name" value="CAP_ED"/>
    <property type="match status" value="1"/>
</dbReference>